<organism evidence="2 3">
    <name type="scientific">Dendrothele bispora (strain CBS 962.96)</name>
    <dbReference type="NCBI Taxonomy" id="1314807"/>
    <lineage>
        <taxon>Eukaryota</taxon>
        <taxon>Fungi</taxon>
        <taxon>Dikarya</taxon>
        <taxon>Basidiomycota</taxon>
        <taxon>Agaricomycotina</taxon>
        <taxon>Agaricomycetes</taxon>
        <taxon>Agaricomycetidae</taxon>
        <taxon>Agaricales</taxon>
        <taxon>Agaricales incertae sedis</taxon>
        <taxon>Dendrothele</taxon>
    </lineage>
</organism>
<reference evidence="2 3" key="1">
    <citation type="journal article" date="2019" name="Nat. Ecol. Evol.">
        <title>Megaphylogeny resolves global patterns of mushroom evolution.</title>
        <authorList>
            <person name="Varga T."/>
            <person name="Krizsan K."/>
            <person name="Foldi C."/>
            <person name="Dima B."/>
            <person name="Sanchez-Garcia M."/>
            <person name="Sanchez-Ramirez S."/>
            <person name="Szollosi G.J."/>
            <person name="Szarkandi J.G."/>
            <person name="Papp V."/>
            <person name="Albert L."/>
            <person name="Andreopoulos W."/>
            <person name="Angelini C."/>
            <person name="Antonin V."/>
            <person name="Barry K.W."/>
            <person name="Bougher N.L."/>
            <person name="Buchanan P."/>
            <person name="Buyck B."/>
            <person name="Bense V."/>
            <person name="Catcheside P."/>
            <person name="Chovatia M."/>
            <person name="Cooper J."/>
            <person name="Damon W."/>
            <person name="Desjardin D."/>
            <person name="Finy P."/>
            <person name="Geml J."/>
            <person name="Haridas S."/>
            <person name="Hughes K."/>
            <person name="Justo A."/>
            <person name="Karasinski D."/>
            <person name="Kautmanova I."/>
            <person name="Kiss B."/>
            <person name="Kocsube S."/>
            <person name="Kotiranta H."/>
            <person name="LaButti K.M."/>
            <person name="Lechner B.E."/>
            <person name="Liimatainen K."/>
            <person name="Lipzen A."/>
            <person name="Lukacs Z."/>
            <person name="Mihaltcheva S."/>
            <person name="Morgado L.N."/>
            <person name="Niskanen T."/>
            <person name="Noordeloos M.E."/>
            <person name="Ohm R.A."/>
            <person name="Ortiz-Santana B."/>
            <person name="Ovrebo C."/>
            <person name="Racz N."/>
            <person name="Riley R."/>
            <person name="Savchenko A."/>
            <person name="Shiryaev A."/>
            <person name="Soop K."/>
            <person name="Spirin V."/>
            <person name="Szebenyi C."/>
            <person name="Tomsovsky M."/>
            <person name="Tulloss R.E."/>
            <person name="Uehling J."/>
            <person name="Grigoriev I.V."/>
            <person name="Vagvolgyi C."/>
            <person name="Papp T."/>
            <person name="Martin F.M."/>
            <person name="Miettinen O."/>
            <person name="Hibbett D.S."/>
            <person name="Nagy L.G."/>
        </authorList>
    </citation>
    <scope>NUCLEOTIDE SEQUENCE [LARGE SCALE GENOMIC DNA]</scope>
    <source>
        <strain evidence="2 3">CBS 962.96</strain>
    </source>
</reference>
<keyword evidence="1" id="KW-0732">Signal</keyword>
<dbReference type="AlphaFoldDB" id="A0A4S8MEY3"/>
<keyword evidence="3" id="KW-1185">Reference proteome</keyword>
<sequence length="157" mass="17578">FTLFFSPLLCSFASQSHTECADLGVDWYKEAVGETPCVTYQRLRQMCNSKYQIGTLNTSLPPDTCNEQVADCCCNSISFSLSMLCITCQQGFTKATNGFDAPAGMYLKYLTRSDGATCSPMSNRSFTTNIQSAVCNNTIKIFDAMYTRIWWEDGSWF</sequence>
<dbReference type="EMBL" id="ML179093">
    <property type="protein sequence ID" value="THV01185.1"/>
    <property type="molecule type" value="Genomic_DNA"/>
</dbReference>
<gene>
    <name evidence="2" type="ORF">K435DRAFT_929044</name>
</gene>
<protein>
    <submittedName>
        <fullName evidence="2">Uncharacterized protein</fullName>
    </submittedName>
</protein>
<evidence type="ECO:0000313" key="3">
    <source>
        <dbReference type="Proteomes" id="UP000297245"/>
    </source>
</evidence>
<evidence type="ECO:0000256" key="1">
    <source>
        <dbReference type="SAM" id="SignalP"/>
    </source>
</evidence>
<name>A0A4S8MEY3_DENBC</name>
<dbReference type="OrthoDB" id="2757214at2759"/>
<proteinExistence type="predicted"/>
<feature type="signal peptide" evidence="1">
    <location>
        <begin position="1"/>
        <end position="18"/>
    </location>
</feature>
<evidence type="ECO:0000313" key="2">
    <source>
        <dbReference type="EMBL" id="THV01185.1"/>
    </source>
</evidence>
<dbReference type="Proteomes" id="UP000297245">
    <property type="component" value="Unassembled WGS sequence"/>
</dbReference>
<feature type="chain" id="PRO_5020273689" evidence="1">
    <location>
        <begin position="19"/>
        <end position="157"/>
    </location>
</feature>
<accession>A0A4S8MEY3</accession>
<feature type="non-terminal residue" evidence="2">
    <location>
        <position position="1"/>
    </location>
</feature>